<organism evidence="2 3">
    <name type="scientific">Candidatus Regiella insecticola LSR1</name>
    <dbReference type="NCBI Taxonomy" id="663321"/>
    <lineage>
        <taxon>Bacteria</taxon>
        <taxon>Pseudomonadati</taxon>
        <taxon>Pseudomonadota</taxon>
        <taxon>Gammaproteobacteria</taxon>
        <taxon>Enterobacterales</taxon>
        <taxon>Enterobacteriaceae</taxon>
        <taxon>aphid secondary symbionts</taxon>
        <taxon>Candidatus Regiella</taxon>
    </lineage>
</organism>
<dbReference type="RefSeq" id="WP_006705042.1">
    <property type="nucleotide sequence ID" value="NZ_CAWLGB010000004.1"/>
</dbReference>
<name>E0WTK7_9ENTR</name>
<evidence type="ECO:0000313" key="2">
    <source>
        <dbReference type="EMBL" id="EFL91892.1"/>
    </source>
</evidence>
<dbReference type="Pfam" id="PF04449">
    <property type="entry name" value="Fimbrial_CS1"/>
    <property type="match status" value="1"/>
</dbReference>
<dbReference type="HOGENOM" id="CLU_1583520_0_0_6"/>
<dbReference type="GO" id="GO:0009289">
    <property type="term" value="C:pilus"/>
    <property type="evidence" value="ECO:0007669"/>
    <property type="project" value="InterPro"/>
</dbReference>
<feature type="chain" id="PRO_5003142665" description="CS1 type fimbrial major subunit" evidence="1">
    <location>
        <begin position="29"/>
        <end position="168"/>
    </location>
</feature>
<dbReference type="EMBL" id="GL379592">
    <property type="protein sequence ID" value="EFL91892.1"/>
    <property type="molecule type" value="Genomic_DNA"/>
</dbReference>
<evidence type="ECO:0000313" key="3">
    <source>
        <dbReference type="Proteomes" id="UP000005726"/>
    </source>
</evidence>
<evidence type="ECO:0008006" key="4">
    <source>
        <dbReference type="Google" id="ProtNLM"/>
    </source>
</evidence>
<gene>
    <name evidence="2" type="ORF">REG_1367</name>
</gene>
<keyword evidence="1" id="KW-0732">Signal</keyword>
<dbReference type="AlphaFoldDB" id="E0WTK7"/>
<dbReference type="Proteomes" id="UP000005726">
    <property type="component" value="Unassembled WGS sequence"/>
</dbReference>
<protein>
    <recommendedName>
        <fullName evidence="4">CS1 type fimbrial major subunit</fullName>
    </recommendedName>
</protein>
<reference evidence="2" key="1">
    <citation type="journal article" date="2009" name="Environ. Microbiol.">
        <title>Dynamics of genome evolution in facultative symbionts of aphids.</title>
        <authorList>
            <person name="Degnan P.H."/>
            <person name="Leonardo T.E."/>
            <person name="Cass B.N."/>
            <person name="Hurwitz B."/>
            <person name="Stern D."/>
            <person name="Gibbs R.A."/>
            <person name="Richards S."/>
            <person name="Moran N.A."/>
        </authorList>
    </citation>
    <scope>NUCLEOTIDE SEQUENCE [LARGE SCALE GENOMIC DNA]</scope>
    <source>
        <strain evidence="2">LSR1</strain>
    </source>
</reference>
<proteinExistence type="predicted"/>
<sequence length="168" mass="17959">MKNTMVKNKTLLASAILALTAFSSGAYAQTFSQDHTINLLARITPVVFEVKPTSDLESQYELTFNPAARTLGTVDVPFTHVNTTGKAINARLTGEAVLTDGKNNTIPLSIYYNGVEISHDSSSAVVDETTSATRGNANLKIQPVSLNQDTTPSGNYTGEVTVTFESDV</sequence>
<accession>E0WTK7</accession>
<dbReference type="Gene3D" id="2.60.40.2040">
    <property type="entry name" value="CFA/I fimbrial subunit E, pilin domain"/>
    <property type="match status" value="1"/>
</dbReference>
<evidence type="ECO:0000256" key="1">
    <source>
        <dbReference type="SAM" id="SignalP"/>
    </source>
</evidence>
<dbReference type="InterPro" id="IPR007540">
    <property type="entry name" value="Fimbrial_CS1-type"/>
</dbReference>
<keyword evidence="3" id="KW-1185">Reference proteome</keyword>
<feature type="signal peptide" evidence="1">
    <location>
        <begin position="1"/>
        <end position="28"/>
    </location>
</feature>